<reference evidence="5 6" key="1">
    <citation type="submission" date="2024-03" db="EMBL/GenBank/DDBJ databases">
        <title>Actinomycetospora sp. OC33-EN06, a novel actinomycete isolated from wild orchid (Aerides multiflora).</title>
        <authorList>
            <person name="Suriyachadkun C."/>
        </authorList>
    </citation>
    <scope>NUCLEOTIDE SEQUENCE [LARGE SCALE GENOMIC DNA]</scope>
    <source>
        <strain evidence="5 6">OC33-EN06</strain>
    </source>
</reference>
<evidence type="ECO:0000256" key="2">
    <source>
        <dbReference type="SAM" id="MobiDB-lite"/>
    </source>
</evidence>
<keyword evidence="3" id="KW-0472">Membrane</keyword>
<organism evidence="5 6">
    <name type="scientific">Actinomycetospora aeridis</name>
    <dbReference type="NCBI Taxonomy" id="3129231"/>
    <lineage>
        <taxon>Bacteria</taxon>
        <taxon>Bacillati</taxon>
        <taxon>Actinomycetota</taxon>
        <taxon>Actinomycetes</taxon>
        <taxon>Pseudonocardiales</taxon>
        <taxon>Pseudonocardiaceae</taxon>
        <taxon>Actinomycetospora</taxon>
    </lineage>
</organism>
<comment type="caution">
    <text evidence="5">The sequence shown here is derived from an EMBL/GenBank/DDBJ whole genome shotgun (WGS) entry which is preliminary data.</text>
</comment>
<accession>A0ABU8NG44</accession>
<feature type="region of interest" description="Disordered" evidence="2">
    <location>
        <begin position="574"/>
        <end position="788"/>
    </location>
</feature>
<feature type="domain" description="FHA" evidence="4">
    <location>
        <begin position="51"/>
        <end position="95"/>
    </location>
</feature>
<dbReference type="SUPFAM" id="SSF49879">
    <property type="entry name" value="SMAD/FHA domain"/>
    <property type="match status" value="1"/>
</dbReference>
<feature type="compositionally biased region" description="Pro residues" evidence="2">
    <location>
        <begin position="724"/>
        <end position="748"/>
    </location>
</feature>
<dbReference type="EMBL" id="JBBEGL010000012">
    <property type="protein sequence ID" value="MEJ2890349.1"/>
    <property type="molecule type" value="Genomic_DNA"/>
</dbReference>
<dbReference type="InterPro" id="IPR050923">
    <property type="entry name" value="Cell_Proc_Reg/RNA_Proc"/>
</dbReference>
<feature type="transmembrane region" description="Helical" evidence="3">
    <location>
        <begin position="434"/>
        <end position="454"/>
    </location>
</feature>
<dbReference type="SMART" id="SM00240">
    <property type="entry name" value="FHA"/>
    <property type="match status" value="1"/>
</dbReference>
<dbReference type="Proteomes" id="UP001370100">
    <property type="component" value="Unassembled WGS sequence"/>
</dbReference>
<keyword evidence="3" id="KW-1133">Transmembrane helix</keyword>
<dbReference type="InterPro" id="IPR008984">
    <property type="entry name" value="SMAD_FHA_dom_sf"/>
</dbReference>
<dbReference type="PRINTS" id="PR01217">
    <property type="entry name" value="PRICHEXTENSN"/>
</dbReference>
<evidence type="ECO:0000256" key="3">
    <source>
        <dbReference type="SAM" id="Phobius"/>
    </source>
</evidence>
<sequence>MLCSACHIHVRRDFPYCLRCGTLRKGASVAAFDAPILAWGPERFAVQAETVTIGREAGNDVVIDHPSISRRHARITRTKQGFLLEDLGSSNGTALRPLSRPEQELAPNTPVVLPDGATVFIGDVEALFEQPRSTKIGSRTKLGSDQPGAAGTMLGVAAGSAPSIEAPQATEPLDARPRRRSGWALKEIPGRRGSWVLRSTATNQYLTLDERDVFLWERLDGENTMRDLLFAYFEQYGELALPRIESTVRSFSDAGLVRGLKDDAEELSAWRRFGKWLVAHLIKIELSIKNIDPLMERLYHGGMWRFFSPFAVFLTWFVTIAGLAAFVYGSRETQLFDFGGAGIVGLVVTTAAYVVATAIHEAAHALAVKSYGRRVNRGGFLLMMGMPFAFVDTSDMWFGTSYSRIVVAISGPLTTLGLAGVASGVAVASPNPTVSGVAYTLAAGLYLNTLFNLIPLVPLDGYQALADALRTPRLKEEASAYFPRGLISDVKARRRPGPKQVGLLIFGVLAFVCLWAMLGMSILMWESRLGDFARQYVPQPWLTVVVVGGLLLILFPAWFPRVQKLVRRMKARRAKKAEPAESAAPAAPAPVGSETRGVPTPDAAPARPDPAPTAPPATAPPATLPPPPPPTPARGTPAAAMAPGHPGGPSGPPSGPPRGRPPRRPAPPPMPTGPQPRIDARPPTGPQPRVGAPPPTQPPAPAPAPTQPPAPAVAATFLPRRDAAPPPPPPPRSTPPEPEPELPDPPAETPEAGTSKPRPTDSTYLPGRTDDRPPARPKATDFTYLPRR</sequence>
<feature type="transmembrane region" description="Helical" evidence="3">
    <location>
        <begin position="540"/>
        <end position="559"/>
    </location>
</feature>
<feature type="transmembrane region" description="Helical" evidence="3">
    <location>
        <begin position="405"/>
        <end position="428"/>
    </location>
</feature>
<dbReference type="RefSeq" id="WP_337718546.1">
    <property type="nucleotide sequence ID" value="NZ_JBBEGL010000012.1"/>
</dbReference>
<dbReference type="InterPro" id="IPR000253">
    <property type="entry name" value="FHA_dom"/>
</dbReference>
<feature type="compositionally biased region" description="Pro residues" evidence="2">
    <location>
        <begin position="683"/>
        <end position="711"/>
    </location>
</feature>
<feature type="transmembrane region" description="Helical" evidence="3">
    <location>
        <begin position="335"/>
        <end position="359"/>
    </location>
</feature>
<dbReference type="Pfam" id="PF00498">
    <property type="entry name" value="FHA"/>
    <property type="match status" value="1"/>
</dbReference>
<proteinExistence type="predicted"/>
<keyword evidence="3" id="KW-0812">Transmembrane</keyword>
<dbReference type="PROSITE" id="PS50006">
    <property type="entry name" value="FHA_DOMAIN"/>
    <property type="match status" value="1"/>
</dbReference>
<dbReference type="Gene3D" id="2.60.200.20">
    <property type="match status" value="1"/>
</dbReference>
<evidence type="ECO:0000313" key="6">
    <source>
        <dbReference type="Proteomes" id="UP001370100"/>
    </source>
</evidence>
<dbReference type="PANTHER" id="PTHR23308">
    <property type="entry name" value="NUCLEAR INHIBITOR OF PROTEIN PHOSPHATASE-1"/>
    <property type="match status" value="1"/>
</dbReference>
<feature type="compositionally biased region" description="Pro residues" evidence="2">
    <location>
        <begin position="607"/>
        <end position="632"/>
    </location>
</feature>
<keyword evidence="1" id="KW-0597">Phosphoprotein</keyword>
<feature type="compositionally biased region" description="Low complexity" evidence="2">
    <location>
        <begin position="580"/>
        <end position="590"/>
    </location>
</feature>
<gene>
    <name evidence="5" type="ORF">WCD41_28095</name>
</gene>
<feature type="compositionally biased region" description="Pro residues" evidence="2">
    <location>
        <begin position="649"/>
        <end position="674"/>
    </location>
</feature>
<protein>
    <submittedName>
        <fullName evidence="5">FHA domain-containing protein</fullName>
    </submittedName>
</protein>
<feature type="transmembrane region" description="Helical" evidence="3">
    <location>
        <begin position="501"/>
        <end position="525"/>
    </location>
</feature>
<evidence type="ECO:0000313" key="5">
    <source>
        <dbReference type="EMBL" id="MEJ2890349.1"/>
    </source>
</evidence>
<feature type="compositionally biased region" description="Low complexity" evidence="2">
    <location>
        <begin position="633"/>
        <end position="644"/>
    </location>
</feature>
<name>A0ABU8NG44_9PSEU</name>
<feature type="transmembrane region" description="Helical" evidence="3">
    <location>
        <begin position="379"/>
        <end position="398"/>
    </location>
</feature>
<dbReference type="CDD" id="cd00060">
    <property type="entry name" value="FHA"/>
    <property type="match status" value="1"/>
</dbReference>
<evidence type="ECO:0000256" key="1">
    <source>
        <dbReference type="ARBA" id="ARBA00022553"/>
    </source>
</evidence>
<keyword evidence="6" id="KW-1185">Reference proteome</keyword>
<evidence type="ECO:0000259" key="4">
    <source>
        <dbReference type="PROSITE" id="PS50006"/>
    </source>
</evidence>
<feature type="transmembrane region" description="Helical" evidence="3">
    <location>
        <begin position="306"/>
        <end position="328"/>
    </location>
</feature>